<comment type="caution">
    <text evidence="1">The sequence shown here is derived from an EMBL/GenBank/DDBJ whole genome shotgun (WGS) entry which is preliminary data.</text>
</comment>
<name>A0A4Y2H3X6_ARAVE</name>
<organism evidence="1 2">
    <name type="scientific">Araneus ventricosus</name>
    <name type="common">Orbweaver spider</name>
    <name type="synonym">Epeira ventricosa</name>
    <dbReference type="NCBI Taxonomy" id="182803"/>
    <lineage>
        <taxon>Eukaryota</taxon>
        <taxon>Metazoa</taxon>
        <taxon>Ecdysozoa</taxon>
        <taxon>Arthropoda</taxon>
        <taxon>Chelicerata</taxon>
        <taxon>Arachnida</taxon>
        <taxon>Araneae</taxon>
        <taxon>Araneomorphae</taxon>
        <taxon>Entelegynae</taxon>
        <taxon>Araneoidea</taxon>
        <taxon>Araneidae</taxon>
        <taxon>Araneus</taxon>
    </lineage>
</organism>
<protein>
    <submittedName>
        <fullName evidence="1">Uncharacterized protein</fullName>
    </submittedName>
</protein>
<keyword evidence="2" id="KW-1185">Reference proteome</keyword>
<gene>
    <name evidence="1" type="ORF">AVEN_6643_1</name>
</gene>
<dbReference type="EMBL" id="BGPR01001698">
    <property type="protein sequence ID" value="GBM59765.1"/>
    <property type="molecule type" value="Genomic_DNA"/>
</dbReference>
<evidence type="ECO:0000313" key="2">
    <source>
        <dbReference type="Proteomes" id="UP000499080"/>
    </source>
</evidence>
<evidence type="ECO:0000313" key="1">
    <source>
        <dbReference type="EMBL" id="GBM59765.1"/>
    </source>
</evidence>
<accession>A0A4Y2H3X6</accession>
<proteinExistence type="predicted"/>
<dbReference type="Proteomes" id="UP000499080">
    <property type="component" value="Unassembled WGS sequence"/>
</dbReference>
<sequence length="99" mass="11489">MAALKDTWSAIEIRSVIRSLRSSYEIHHHLVKVFVANVLSRKQVWKHNFLSRFQQRDTGTPSIQPGSRTKGFSSLQMMKKHLAGRHFRIDAEFQEAVVK</sequence>
<reference evidence="1 2" key="1">
    <citation type="journal article" date="2019" name="Sci. Rep.">
        <title>Orb-weaving spider Araneus ventricosus genome elucidates the spidroin gene catalogue.</title>
        <authorList>
            <person name="Kono N."/>
            <person name="Nakamura H."/>
            <person name="Ohtoshi R."/>
            <person name="Moran D.A.P."/>
            <person name="Shinohara A."/>
            <person name="Yoshida Y."/>
            <person name="Fujiwara M."/>
            <person name="Mori M."/>
            <person name="Tomita M."/>
            <person name="Arakawa K."/>
        </authorList>
    </citation>
    <scope>NUCLEOTIDE SEQUENCE [LARGE SCALE GENOMIC DNA]</scope>
</reference>
<dbReference type="AlphaFoldDB" id="A0A4Y2H3X6"/>